<proteinExistence type="predicted"/>
<accession>A0A1I7WEW6</accession>
<keyword evidence="1" id="KW-1185">Reference proteome</keyword>
<evidence type="ECO:0000313" key="2">
    <source>
        <dbReference type="WBParaSite" id="Hba_03464"/>
    </source>
</evidence>
<dbReference type="Proteomes" id="UP000095283">
    <property type="component" value="Unplaced"/>
</dbReference>
<organism evidence="1 2">
    <name type="scientific">Heterorhabditis bacteriophora</name>
    <name type="common">Entomopathogenic nematode worm</name>
    <dbReference type="NCBI Taxonomy" id="37862"/>
    <lineage>
        <taxon>Eukaryota</taxon>
        <taxon>Metazoa</taxon>
        <taxon>Ecdysozoa</taxon>
        <taxon>Nematoda</taxon>
        <taxon>Chromadorea</taxon>
        <taxon>Rhabditida</taxon>
        <taxon>Rhabditina</taxon>
        <taxon>Rhabditomorpha</taxon>
        <taxon>Strongyloidea</taxon>
        <taxon>Heterorhabditidae</taxon>
        <taxon>Heterorhabditis</taxon>
    </lineage>
</organism>
<dbReference type="WBParaSite" id="Hba_03464">
    <property type="protein sequence ID" value="Hba_03464"/>
    <property type="gene ID" value="Hba_03464"/>
</dbReference>
<sequence>MIKRKGRKRSYCAVIFIPFPLGREK</sequence>
<dbReference type="AlphaFoldDB" id="A0A1I7WEW6"/>
<evidence type="ECO:0000313" key="1">
    <source>
        <dbReference type="Proteomes" id="UP000095283"/>
    </source>
</evidence>
<name>A0A1I7WEW6_HETBA</name>
<protein>
    <submittedName>
        <fullName evidence="2">Uncharacterized protein</fullName>
    </submittedName>
</protein>
<reference evidence="2" key="1">
    <citation type="submission" date="2016-11" db="UniProtKB">
        <authorList>
            <consortium name="WormBaseParasite"/>
        </authorList>
    </citation>
    <scope>IDENTIFICATION</scope>
</reference>